<feature type="region of interest" description="Disordered" evidence="1">
    <location>
        <begin position="1"/>
        <end position="83"/>
    </location>
</feature>
<reference evidence="2 3" key="1">
    <citation type="submission" date="2020-02" db="EMBL/GenBank/DDBJ databases">
        <authorList>
            <person name="Ma Q."/>
            <person name="Huang Y."/>
            <person name="Song X."/>
            <person name="Pei D."/>
        </authorList>
    </citation>
    <scope>NUCLEOTIDE SEQUENCE [LARGE SCALE GENOMIC DNA]</scope>
    <source>
        <strain evidence="2">Sxm20200214</strain>
        <tissue evidence="2">Leaf</tissue>
    </source>
</reference>
<dbReference type="Proteomes" id="UP000886595">
    <property type="component" value="Unassembled WGS sequence"/>
</dbReference>
<organism evidence="2 3">
    <name type="scientific">Brassica carinata</name>
    <name type="common">Ethiopian mustard</name>
    <name type="synonym">Abyssinian cabbage</name>
    <dbReference type="NCBI Taxonomy" id="52824"/>
    <lineage>
        <taxon>Eukaryota</taxon>
        <taxon>Viridiplantae</taxon>
        <taxon>Streptophyta</taxon>
        <taxon>Embryophyta</taxon>
        <taxon>Tracheophyta</taxon>
        <taxon>Spermatophyta</taxon>
        <taxon>Magnoliopsida</taxon>
        <taxon>eudicotyledons</taxon>
        <taxon>Gunneridae</taxon>
        <taxon>Pentapetalae</taxon>
        <taxon>rosids</taxon>
        <taxon>malvids</taxon>
        <taxon>Brassicales</taxon>
        <taxon>Brassicaceae</taxon>
        <taxon>Brassiceae</taxon>
        <taxon>Brassica</taxon>
    </lineage>
</organism>
<feature type="compositionally biased region" description="Basic residues" evidence="1">
    <location>
        <begin position="8"/>
        <end position="24"/>
    </location>
</feature>
<name>A0A8X7SIP4_BRACI</name>
<evidence type="ECO:0000313" key="3">
    <source>
        <dbReference type="Proteomes" id="UP000886595"/>
    </source>
</evidence>
<dbReference type="EMBL" id="JAAMPC010000006">
    <property type="protein sequence ID" value="KAG2306747.1"/>
    <property type="molecule type" value="Genomic_DNA"/>
</dbReference>
<protein>
    <submittedName>
        <fullName evidence="2">Uncharacterized protein</fullName>
    </submittedName>
</protein>
<comment type="caution">
    <text evidence="2">The sequence shown here is derived from an EMBL/GenBank/DDBJ whole genome shotgun (WGS) entry which is preliminary data.</text>
</comment>
<feature type="compositionally biased region" description="Basic residues" evidence="1">
    <location>
        <begin position="54"/>
        <end position="65"/>
    </location>
</feature>
<evidence type="ECO:0000313" key="2">
    <source>
        <dbReference type="EMBL" id="KAG2306747.1"/>
    </source>
</evidence>
<sequence length="83" mass="9386">MLDSSNGSKRKGSNSMKAMKKRQKTATPWPEETVEDKYPLGPPAQKADECPTIPKKKRHNHKNRRAKELAMSAANKIARERQA</sequence>
<keyword evidence="3" id="KW-1185">Reference proteome</keyword>
<gene>
    <name evidence="2" type="ORF">Bca52824_026495</name>
</gene>
<proteinExistence type="predicted"/>
<accession>A0A8X7SIP4</accession>
<evidence type="ECO:0000256" key="1">
    <source>
        <dbReference type="SAM" id="MobiDB-lite"/>
    </source>
</evidence>
<dbReference type="AlphaFoldDB" id="A0A8X7SIP4"/>